<evidence type="ECO:0000313" key="2">
    <source>
        <dbReference type="EMBL" id="MTH67455.1"/>
    </source>
</evidence>
<name>A0A6I3M2J2_9MICO</name>
<evidence type="ECO:0000259" key="1">
    <source>
        <dbReference type="PROSITE" id="PS51186"/>
    </source>
</evidence>
<dbReference type="AlphaFoldDB" id="A0A6I3M2J2"/>
<dbReference type="OrthoDB" id="3239945at2"/>
<organism evidence="2 3">
    <name type="scientific">Agromyces bracchium</name>
    <dbReference type="NCBI Taxonomy" id="88376"/>
    <lineage>
        <taxon>Bacteria</taxon>
        <taxon>Bacillati</taxon>
        <taxon>Actinomycetota</taxon>
        <taxon>Actinomycetes</taxon>
        <taxon>Micrococcales</taxon>
        <taxon>Microbacteriaceae</taxon>
        <taxon>Agromyces</taxon>
    </lineage>
</organism>
<reference evidence="2 3" key="1">
    <citation type="submission" date="2019-11" db="EMBL/GenBank/DDBJ databases">
        <title>Agromyces kandeliae sp. nov., isolated from mangrove soil.</title>
        <authorList>
            <person name="Wang R."/>
        </authorList>
    </citation>
    <scope>NUCLEOTIDE SEQUENCE [LARGE SCALE GENOMIC DNA]</scope>
    <source>
        <strain evidence="2 3">JCM 11433</strain>
    </source>
</reference>
<dbReference type="Gene3D" id="3.40.630.30">
    <property type="match status" value="1"/>
</dbReference>
<dbReference type="GO" id="GO:0016747">
    <property type="term" value="F:acyltransferase activity, transferring groups other than amino-acyl groups"/>
    <property type="evidence" value="ECO:0007669"/>
    <property type="project" value="InterPro"/>
</dbReference>
<gene>
    <name evidence="2" type="ORF">GJ743_03590</name>
</gene>
<dbReference type="Proteomes" id="UP000433071">
    <property type="component" value="Unassembled WGS sequence"/>
</dbReference>
<evidence type="ECO:0000313" key="3">
    <source>
        <dbReference type="Proteomes" id="UP000433071"/>
    </source>
</evidence>
<dbReference type="RefSeq" id="WP_155050566.1">
    <property type="nucleotide sequence ID" value="NZ_BAAAIB010000003.1"/>
</dbReference>
<feature type="domain" description="N-acetyltransferase" evidence="1">
    <location>
        <begin position="9"/>
        <end position="202"/>
    </location>
</feature>
<dbReference type="Pfam" id="PF00583">
    <property type="entry name" value="Acetyltransf_1"/>
    <property type="match status" value="1"/>
</dbReference>
<dbReference type="PROSITE" id="PS51186">
    <property type="entry name" value="GNAT"/>
    <property type="match status" value="1"/>
</dbReference>
<keyword evidence="3" id="KW-1185">Reference proteome</keyword>
<proteinExistence type="predicted"/>
<dbReference type="SUPFAM" id="SSF55729">
    <property type="entry name" value="Acyl-CoA N-acyltransferases (Nat)"/>
    <property type="match status" value="1"/>
</dbReference>
<dbReference type="InterPro" id="IPR016181">
    <property type="entry name" value="Acyl_CoA_acyltransferase"/>
</dbReference>
<sequence>MAETDDDGITVIPANEAPWRDLEAVLGSAAASRRCWCQRYKLNPGEAFAKFPAEERADRLRVQACSDRPDSPTTAGLLAYLDGEPVGWCAVEPRPAYHGMLRNQKVPWEARDEDRADEGVWAVTCFVTRAGHRRRGVASALARAAVDFARERGARAIEGYPITTANALLEEFHPGTEGMFRDAGFREVGRPTTRRAVVRIDI</sequence>
<dbReference type="CDD" id="cd04301">
    <property type="entry name" value="NAT_SF"/>
    <property type="match status" value="1"/>
</dbReference>
<dbReference type="EMBL" id="WMLB01000010">
    <property type="protein sequence ID" value="MTH67455.1"/>
    <property type="molecule type" value="Genomic_DNA"/>
</dbReference>
<accession>A0A6I3M2J2</accession>
<protein>
    <submittedName>
        <fullName evidence="2">GNAT family N-acetyltransferase</fullName>
    </submittedName>
</protein>
<keyword evidence="2" id="KW-0808">Transferase</keyword>
<comment type="caution">
    <text evidence="2">The sequence shown here is derived from an EMBL/GenBank/DDBJ whole genome shotgun (WGS) entry which is preliminary data.</text>
</comment>
<dbReference type="InterPro" id="IPR000182">
    <property type="entry name" value="GNAT_dom"/>
</dbReference>